<dbReference type="RefSeq" id="WP_100161140.1">
    <property type="nucleotide sequence ID" value="NZ_PGTB01000004.1"/>
</dbReference>
<dbReference type="Pfam" id="PF01663">
    <property type="entry name" value="Phosphodiest"/>
    <property type="match status" value="1"/>
</dbReference>
<proteinExistence type="predicted"/>
<keyword evidence="2" id="KW-1185">Reference proteome</keyword>
<comment type="caution">
    <text evidence="1">The sequence shown here is derived from an EMBL/GenBank/DDBJ whole genome shotgun (WGS) entry which is preliminary data.</text>
</comment>
<dbReference type="SUPFAM" id="SSF53649">
    <property type="entry name" value="Alkaline phosphatase-like"/>
    <property type="match status" value="1"/>
</dbReference>
<evidence type="ECO:0008006" key="3">
    <source>
        <dbReference type="Google" id="ProtNLM"/>
    </source>
</evidence>
<dbReference type="OrthoDB" id="3590172at2"/>
<protein>
    <recommendedName>
        <fullName evidence="3">Type I phosphodiesterase / nucleotide pyrophosphatase</fullName>
    </recommendedName>
</protein>
<evidence type="ECO:0000313" key="2">
    <source>
        <dbReference type="Proteomes" id="UP000231553"/>
    </source>
</evidence>
<name>A0A2M8J5U7_9RHOB</name>
<dbReference type="AlphaFoldDB" id="A0A2M8J5U7"/>
<evidence type="ECO:0000313" key="1">
    <source>
        <dbReference type="EMBL" id="PJE38148.1"/>
    </source>
</evidence>
<reference evidence="1 2" key="1">
    <citation type="journal article" date="2018" name="Int. J. Syst. Evol. Microbiol.">
        <title>Pseudooceanicola lipolyticus sp. nov., a marine alphaproteobacterium, reclassification of Oceanicola flagellatus as Pseudooceanicola flagellatus comb. nov. and emended description of the genus Pseudooceanicola.</title>
        <authorList>
            <person name="Huang M.-M."/>
            <person name="Guo L.-L."/>
            <person name="Wu Y.-H."/>
            <person name="Lai Q.-L."/>
            <person name="Shao Z.-Z."/>
            <person name="Wang C.-S."/>
            <person name="Wu M."/>
            <person name="Xu X.-W."/>
        </authorList>
    </citation>
    <scope>NUCLEOTIDE SEQUENCE [LARGE SCALE GENOMIC DNA]</scope>
    <source>
        <strain evidence="1 2">157</strain>
    </source>
</reference>
<sequence>MADRSYQPLAMIAFDGAEITMIERGISQGWLPNLARLLDGGDLLRIRSESDVMVGAVWPGFYTGKLPPEHGISGVLQWRADTMRHERPDDQDWIDTAPFYRKFGPDGPRVLAIDAPFAPSAKPFGGTEVISWNAHATRGRRGTWPQDLAAELRNRHGRPEMRDEIYGPQTAAGLLKLRDQLVASARQQSALACDLARNTRWDLLLLGFGAVHRAGHKLQMPVILRRPSNDSALSEALPEVYRACDTAIGEVVAALPKDCRVILFSLNGMVPNTSKHFLLPEMLRRVLENDTSDTSDAPSPAPALLPRLRNAIPLEWRSALKEHLPVAVKDGLGRYWRRAEATDWSKVRAFRLVGSDFEGQIRINLRGREREGIVAPGEEFEALCTQIATGLPTFVDAASGAQLIKAVVRSSDLWREIRDRADLPDLLVQWSDSPPLSLNTITSARFGAFRNFWQSMPPDGRSGHHQPVGWVFCAGHGAATGGAEGSVQDLTATVFAHFGLPAPNGLRGAPLDALLEPTRAL</sequence>
<gene>
    <name evidence="1" type="ORF">CVM52_03125</name>
</gene>
<organism evidence="1 2">
    <name type="scientific">Pseudooceanicola lipolyticus</name>
    <dbReference type="NCBI Taxonomy" id="2029104"/>
    <lineage>
        <taxon>Bacteria</taxon>
        <taxon>Pseudomonadati</taxon>
        <taxon>Pseudomonadota</taxon>
        <taxon>Alphaproteobacteria</taxon>
        <taxon>Rhodobacterales</taxon>
        <taxon>Paracoccaceae</taxon>
        <taxon>Pseudooceanicola</taxon>
    </lineage>
</organism>
<accession>A0A2M8J5U7</accession>
<dbReference type="InterPro" id="IPR002591">
    <property type="entry name" value="Phosphodiest/P_Trfase"/>
</dbReference>
<dbReference type="Gene3D" id="3.40.720.10">
    <property type="entry name" value="Alkaline Phosphatase, subunit A"/>
    <property type="match status" value="1"/>
</dbReference>
<dbReference type="EMBL" id="PGTB01000004">
    <property type="protein sequence ID" value="PJE38148.1"/>
    <property type="molecule type" value="Genomic_DNA"/>
</dbReference>
<dbReference type="Proteomes" id="UP000231553">
    <property type="component" value="Unassembled WGS sequence"/>
</dbReference>
<dbReference type="InterPro" id="IPR017850">
    <property type="entry name" value="Alkaline_phosphatase_core_sf"/>
</dbReference>